<reference evidence="1 2" key="1">
    <citation type="submission" date="2024-09" db="EMBL/GenBank/DDBJ databases">
        <authorList>
            <person name="Sun Q."/>
            <person name="Mori K."/>
        </authorList>
    </citation>
    <scope>NUCLEOTIDE SEQUENCE [LARGE SCALE GENOMIC DNA]</scope>
    <source>
        <strain evidence="1 2">CCM 7759</strain>
    </source>
</reference>
<organism evidence="1 2">
    <name type="scientific">Paenibacillus chartarius</name>
    <dbReference type="NCBI Taxonomy" id="747481"/>
    <lineage>
        <taxon>Bacteria</taxon>
        <taxon>Bacillati</taxon>
        <taxon>Bacillota</taxon>
        <taxon>Bacilli</taxon>
        <taxon>Bacillales</taxon>
        <taxon>Paenibacillaceae</taxon>
        <taxon>Paenibacillus</taxon>
    </lineage>
</organism>
<dbReference type="EMBL" id="JBHLWN010000065">
    <property type="protein sequence ID" value="MFC0213894.1"/>
    <property type="molecule type" value="Genomic_DNA"/>
</dbReference>
<protein>
    <submittedName>
        <fullName evidence="1">Uncharacterized protein</fullName>
    </submittedName>
</protein>
<proteinExistence type="predicted"/>
<dbReference type="Proteomes" id="UP001589776">
    <property type="component" value="Unassembled WGS sequence"/>
</dbReference>
<dbReference type="RefSeq" id="WP_377471224.1">
    <property type="nucleotide sequence ID" value="NZ_JBHLWN010000065.1"/>
</dbReference>
<evidence type="ECO:0000313" key="2">
    <source>
        <dbReference type="Proteomes" id="UP001589776"/>
    </source>
</evidence>
<accession>A0ABV6DML5</accession>
<gene>
    <name evidence="1" type="ORF">ACFFK0_15795</name>
</gene>
<keyword evidence="2" id="KW-1185">Reference proteome</keyword>
<evidence type="ECO:0000313" key="1">
    <source>
        <dbReference type="EMBL" id="MFC0213894.1"/>
    </source>
</evidence>
<sequence length="75" mass="8425">MIIKKLVFGCCDHEGDLDAFVWEVVNSGGLVAAREWDAQRKIGAIEVVVENEQAFSTFMEAFKQTNSSTFLRDPK</sequence>
<comment type="caution">
    <text evidence="1">The sequence shown here is derived from an EMBL/GenBank/DDBJ whole genome shotgun (WGS) entry which is preliminary data.</text>
</comment>
<name>A0ABV6DML5_9BACL</name>